<protein>
    <submittedName>
        <fullName evidence="1">Uncharacterized protein</fullName>
    </submittedName>
</protein>
<gene>
    <name evidence="1" type="ORF">SAMN05444158_3442</name>
</gene>
<dbReference type="Proteomes" id="UP000243904">
    <property type="component" value="Chromosome I"/>
</dbReference>
<dbReference type="EMBL" id="LT629750">
    <property type="protein sequence ID" value="SDS85000.1"/>
    <property type="molecule type" value="Genomic_DNA"/>
</dbReference>
<evidence type="ECO:0000313" key="2">
    <source>
        <dbReference type="Proteomes" id="UP000243904"/>
    </source>
</evidence>
<proteinExistence type="predicted"/>
<reference evidence="2" key="1">
    <citation type="submission" date="2016-10" db="EMBL/GenBank/DDBJ databases">
        <authorList>
            <person name="Varghese N."/>
            <person name="Submissions S."/>
        </authorList>
    </citation>
    <scope>NUCLEOTIDE SEQUENCE [LARGE SCALE GENOMIC DNA]</scope>
    <source>
        <strain evidence="2">GAS369</strain>
    </source>
</reference>
<evidence type="ECO:0000313" key="1">
    <source>
        <dbReference type="EMBL" id="SDS85000.1"/>
    </source>
</evidence>
<sequence>MQPDGKFLSAGATEFVEVVNETIERGGVTSGVEALQFLDELFGSKHGG</sequence>
<keyword evidence="2" id="KW-1185">Reference proteome</keyword>
<dbReference type="RefSeq" id="WP_167558762.1">
    <property type="nucleotide sequence ID" value="NZ_LT629750.1"/>
</dbReference>
<dbReference type="AlphaFoldDB" id="A0A1H1VKF5"/>
<organism evidence="1 2">
    <name type="scientific">Bradyrhizobium canariense</name>
    <dbReference type="NCBI Taxonomy" id="255045"/>
    <lineage>
        <taxon>Bacteria</taxon>
        <taxon>Pseudomonadati</taxon>
        <taxon>Pseudomonadota</taxon>
        <taxon>Alphaproteobacteria</taxon>
        <taxon>Hyphomicrobiales</taxon>
        <taxon>Nitrobacteraceae</taxon>
        <taxon>Bradyrhizobium</taxon>
    </lineage>
</organism>
<accession>A0A1H1VKF5</accession>
<name>A0A1H1VKF5_9BRAD</name>